<protein>
    <recommendedName>
        <fullName evidence="2">GLUG domain-containing protein</fullName>
    </recommendedName>
</protein>
<evidence type="ECO:0000259" key="2">
    <source>
        <dbReference type="Pfam" id="PF07581"/>
    </source>
</evidence>
<feature type="chain" id="PRO_5026175749" description="GLUG domain-containing protein" evidence="1">
    <location>
        <begin position="30"/>
        <end position="678"/>
    </location>
</feature>
<comment type="caution">
    <text evidence="3">The sequence shown here is derived from an EMBL/GenBank/DDBJ whole genome shotgun (WGS) entry which is preliminary data.</text>
</comment>
<evidence type="ECO:0000256" key="1">
    <source>
        <dbReference type="SAM" id="SignalP"/>
    </source>
</evidence>
<accession>A0A6G1ZE40</accession>
<name>A0A6G1ZE40_9BACT</name>
<dbReference type="AlphaFoldDB" id="A0A6G1ZE40"/>
<proteinExistence type="predicted"/>
<organism evidence="3">
    <name type="scientific">Parabacteroides goldsteinii</name>
    <dbReference type="NCBI Taxonomy" id="328812"/>
    <lineage>
        <taxon>Bacteria</taxon>
        <taxon>Pseudomonadati</taxon>
        <taxon>Bacteroidota</taxon>
        <taxon>Bacteroidia</taxon>
        <taxon>Bacteroidales</taxon>
        <taxon>Tannerellaceae</taxon>
        <taxon>Parabacteroides</taxon>
    </lineage>
</organism>
<reference evidence="3" key="1">
    <citation type="journal article" date="2019" name="Nat. Med.">
        <title>A library of human gut bacterial isolates paired with longitudinal multiomics data enables mechanistic microbiome research.</title>
        <authorList>
            <person name="Poyet M."/>
            <person name="Groussin M."/>
            <person name="Gibbons S.M."/>
            <person name="Avila-Pacheco J."/>
            <person name="Jiang X."/>
            <person name="Kearney S.M."/>
            <person name="Perrotta A.R."/>
            <person name="Berdy B."/>
            <person name="Zhao S."/>
            <person name="Lieberman T.D."/>
            <person name="Swanson P.K."/>
            <person name="Smith M."/>
            <person name="Roesemann S."/>
            <person name="Alexander J.E."/>
            <person name="Rich S.A."/>
            <person name="Livny J."/>
            <person name="Vlamakis H."/>
            <person name="Clish C."/>
            <person name="Bullock K."/>
            <person name="Deik A."/>
            <person name="Scott J."/>
            <person name="Pierce K.A."/>
            <person name="Xavier R.J."/>
            <person name="Alm E.J."/>
        </authorList>
    </citation>
    <scope>NUCLEOTIDE SEQUENCE</scope>
    <source>
        <strain evidence="3">BIOML-A4</strain>
    </source>
</reference>
<dbReference type="EMBL" id="WKLP01000016">
    <property type="protein sequence ID" value="MRY12197.1"/>
    <property type="molecule type" value="Genomic_DNA"/>
</dbReference>
<dbReference type="Gene3D" id="2.160.20.110">
    <property type="match status" value="1"/>
</dbReference>
<dbReference type="Pfam" id="PF07581">
    <property type="entry name" value="Glug"/>
    <property type="match status" value="1"/>
</dbReference>
<feature type="domain" description="GLUG" evidence="2">
    <location>
        <begin position="216"/>
        <end position="241"/>
    </location>
</feature>
<gene>
    <name evidence="3" type="ORF">GKE01_12050</name>
</gene>
<evidence type="ECO:0000313" key="3">
    <source>
        <dbReference type="EMBL" id="MRY12197.1"/>
    </source>
</evidence>
<keyword evidence="1" id="KW-0732">Signal</keyword>
<sequence>METTTKTKQQSVFRLLAALFFLCLFAPMAAGQNNWKDHCATQIVNKDGGNGSSWDNAIEIATAEELAYFAQQVNNKASISCGNGNSIGPDDNGQAGGFKDYYFVLAADIDLSDYDWTPIGNATNPFNGNFDGRGHCVNGLKVETVSGSAYAGLFGCTSVGILRNLGVRLADAGIQANSTGGSAYVGGIAGYAHNIFNCYVVGEGAIGVSSSEMGDYIYAGGIVGSLGTNSSLANCYATVNVKVESDGLVYVGGIVGFGNFNSTISHTYATGDVETGTVDYRRYAGGICGYLQTEGTLTNSLAVNGRIIGGDSYSNRIIGHQESKATLDANYASPEIQVNGSVVNDGAGDDVNGNPSVNLGNFGSVLTWGNGWDTRDDTHLPQLKRQTGDDPNYSYIAWPTGEGYTPQPSLDAATYFLPKHILHIVSPTGGTLKVTDKDGNELSDGSKIVSGTLLTLSYTESPNYRFSEYLSGSSADNLRTLSGNTIQISDADLYLSARFNYEDPTPPPPPAPIYYSVFLPSVEGAVTDPVAGTYDVESWSTFRFYLTIDTAYSQSQPVVTTSRGETLQPRTSDGAYLLKYVRTDVEVYIDGILLNPPPVANEPIRAAAPEPEIWSEDACLCIRLPEGLLTSPVRIFTAEGRLLDSFGSTPGLNRRQLPTGIYIVQVGVTVRKVAVKVK</sequence>
<feature type="signal peptide" evidence="1">
    <location>
        <begin position="1"/>
        <end position="29"/>
    </location>
</feature>
<dbReference type="RefSeq" id="WP_010803706.1">
    <property type="nucleotide sequence ID" value="NZ_CAJSYT010000001.1"/>
</dbReference>
<dbReference type="InterPro" id="IPR011493">
    <property type="entry name" value="GLUG"/>
</dbReference>